<dbReference type="SUPFAM" id="SSF53955">
    <property type="entry name" value="Lysozyme-like"/>
    <property type="match status" value="1"/>
</dbReference>
<evidence type="ECO:0000256" key="7">
    <source>
        <dbReference type="ARBA" id="ARBA00034000"/>
    </source>
</evidence>
<dbReference type="Pfam" id="PF00912">
    <property type="entry name" value="Transgly"/>
    <property type="match status" value="1"/>
</dbReference>
<dbReference type="InterPro" id="IPR001264">
    <property type="entry name" value="Glyco_trans_51"/>
</dbReference>
<dbReference type="InterPro" id="IPR012338">
    <property type="entry name" value="Beta-lactam/transpept-like"/>
</dbReference>
<dbReference type="PANTHER" id="PTHR32282">
    <property type="entry name" value="BINDING PROTEIN TRANSPEPTIDASE, PUTATIVE-RELATED"/>
    <property type="match status" value="1"/>
</dbReference>
<keyword evidence="3" id="KW-0328">Glycosyltransferase</keyword>
<keyword evidence="10" id="KW-0472">Membrane</keyword>
<keyword evidence="14" id="KW-1185">Reference proteome</keyword>
<feature type="domain" description="Penicillin-binding protein transpeptidase" evidence="11">
    <location>
        <begin position="351"/>
        <end position="595"/>
    </location>
</feature>
<evidence type="ECO:0000313" key="14">
    <source>
        <dbReference type="Proteomes" id="UP001501710"/>
    </source>
</evidence>
<evidence type="ECO:0000256" key="9">
    <source>
        <dbReference type="SAM" id="MobiDB-lite"/>
    </source>
</evidence>
<gene>
    <name evidence="13" type="ORF">GCM10022254_32900</name>
</gene>
<evidence type="ECO:0000256" key="3">
    <source>
        <dbReference type="ARBA" id="ARBA00022676"/>
    </source>
</evidence>
<keyword evidence="6" id="KW-0511">Multifunctional enzyme</keyword>
<sequence length="727" mass="77403">MAGRDEPPARGGDGGRDGGRGAGRPRKVRSRRSRYLRRALFTLLGCAGFFIVAFAIAYVFTPVPSPQEQAIAQGPTFYYSDGKTQIAKTGVNRDAVKLDQIPKSTRAAVIAAENRSFYDDPGVSVSGTARAFWSTVTGRQLQGGSTITQQMVRNYYGGIGKDVSVTRKLKEVMVSLKVGREKPKNWILEQYLNTIYFGRDAYGVQAAAKAYYGKDVSELTPAEGAYLAAAIQQPSNFADPSGPKRAHAEQRWRSVLDNMVRDGALNPAQTASMQFPVPRKQHITDVLKGQRGYMVNVAKKELIERRGYSEDEINRNGLKITTTFDKRLMDALKRSVSQNVPKTTSEKIRTGAVSVDPATGQVVAFYGGRGYLEEALSSSFGDWAQAGSGFKPIALAAALEDGRSLSSTYNGSSPQYFNGHAIENDSGENFGTINLVTATEHSVNTAYVNLGEDIGNKKIVEMAEKMGIPGSQMKPEQRTAASFPLGIVSLHPVQQAGVYATFAAEGVHRDPYVVKSVNDNDGHKRTFTEEGERALSEQNARDATYAMQQVVRGGTGTGAQLPDGREVAGKTGTTDQGRAIWFNGYIPQMATSVAMFRSDGKPLKIPGVSAYGGQLPARIWRTYMSDAVNIKGYDPEPFGDPSMRPGGGNGPPDGLGPSNTEEPGNDGPSEPPPSNDTDEPDIPPPPSGPPTIDPPDPGGGGGGPDDGGNGDGGGGPDPGGGGPIPNN</sequence>
<dbReference type="InterPro" id="IPR050396">
    <property type="entry name" value="Glycosyltr_51/Transpeptidase"/>
</dbReference>
<feature type="domain" description="Glycosyl transferase family 51" evidence="12">
    <location>
        <begin position="89"/>
        <end position="259"/>
    </location>
</feature>
<accession>A0ABP8C2Y1</accession>
<protein>
    <submittedName>
        <fullName evidence="13">Transglycosylase domain-containing protein</fullName>
    </submittedName>
</protein>
<dbReference type="SUPFAM" id="SSF56601">
    <property type="entry name" value="beta-lactamase/transpeptidase-like"/>
    <property type="match status" value="1"/>
</dbReference>
<keyword evidence="5" id="KW-0378">Hydrolase</keyword>
<dbReference type="Pfam" id="PF00905">
    <property type="entry name" value="Transpeptidase"/>
    <property type="match status" value="1"/>
</dbReference>
<evidence type="ECO:0000256" key="5">
    <source>
        <dbReference type="ARBA" id="ARBA00022801"/>
    </source>
</evidence>
<evidence type="ECO:0000256" key="4">
    <source>
        <dbReference type="ARBA" id="ARBA00022679"/>
    </source>
</evidence>
<proteinExistence type="predicted"/>
<reference evidence="14" key="1">
    <citation type="journal article" date="2019" name="Int. J. Syst. Evol. Microbiol.">
        <title>The Global Catalogue of Microorganisms (GCM) 10K type strain sequencing project: providing services to taxonomists for standard genome sequencing and annotation.</title>
        <authorList>
            <consortium name="The Broad Institute Genomics Platform"/>
            <consortium name="The Broad Institute Genome Sequencing Center for Infectious Disease"/>
            <person name="Wu L."/>
            <person name="Ma J."/>
        </authorList>
    </citation>
    <scope>NUCLEOTIDE SEQUENCE [LARGE SCALE GENOMIC DNA]</scope>
    <source>
        <strain evidence="14">JCM 17440</strain>
    </source>
</reference>
<feature type="compositionally biased region" description="Basic and acidic residues" evidence="9">
    <location>
        <begin position="1"/>
        <end position="19"/>
    </location>
</feature>
<dbReference type="InterPro" id="IPR036950">
    <property type="entry name" value="PBP_transglycosylase"/>
</dbReference>
<feature type="compositionally biased region" description="Pro residues" evidence="9">
    <location>
        <begin position="682"/>
        <end position="697"/>
    </location>
</feature>
<keyword evidence="1" id="KW-0121">Carboxypeptidase</keyword>
<feature type="region of interest" description="Disordered" evidence="9">
    <location>
        <begin position="1"/>
        <end position="29"/>
    </location>
</feature>
<evidence type="ECO:0000256" key="10">
    <source>
        <dbReference type="SAM" id="Phobius"/>
    </source>
</evidence>
<dbReference type="InterPro" id="IPR001460">
    <property type="entry name" value="PCN-bd_Tpept"/>
</dbReference>
<evidence type="ECO:0000313" key="13">
    <source>
        <dbReference type="EMBL" id="GAA4232589.1"/>
    </source>
</evidence>
<comment type="caution">
    <text evidence="13">The sequence shown here is derived from an EMBL/GenBank/DDBJ whole genome shotgun (WGS) entry which is preliminary data.</text>
</comment>
<feature type="transmembrane region" description="Helical" evidence="10">
    <location>
        <begin position="39"/>
        <end position="60"/>
    </location>
</feature>
<keyword evidence="10" id="KW-0812">Transmembrane</keyword>
<organism evidence="13 14">
    <name type="scientific">Actinomadura meridiana</name>
    <dbReference type="NCBI Taxonomy" id="559626"/>
    <lineage>
        <taxon>Bacteria</taxon>
        <taxon>Bacillati</taxon>
        <taxon>Actinomycetota</taxon>
        <taxon>Actinomycetes</taxon>
        <taxon>Streptosporangiales</taxon>
        <taxon>Thermomonosporaceae</taxon>
        <taxon>Actinomadura</taxon>
    </lineage>
</organism>
<keyword evidence="2" id="KW-0645">Protease</keyword>
<feature type="region of interest" description="Disordered" evidence="9">
    <location>
        <begin position="634"/>
        <end position="727"/>
    </location>
</feature>
<dbReference type="Gene3D" id="1.10.3810.10">
    <property type="entry name" value="Biosynthetic peptidoglycan transglycosylase-like"/>
    <property type="match status" value="1"/>
</dbReference>
<dbReference type="EMBL" id="BAABAS010000006">
    <property type="protein sequence ID" value="GAA4232589.1"/>
    <property type="molecule type" value="Genomic_DNA"/>
</dbReference>
<evidence type="ECO:0000256" key="1">
    <source>
        <dbReference type="ARBA" id="ARBA00022645"/>
    </source>
</evidence>
<keyword evidence="4" id="KW-0808">Transferase</keyword>
<dbReference type="Proteomes" id="UP001501710">
    <property type="component" value="Unassembled WGS sequence"/>
</dbReference>
<evidence type="ECO:0000259" key="12">
    <source>
        <dbReference type="Pfam" id="PF00912"/>
    </source>
</evidence>
<evidence type="ECO:0000256" key="8">
    <source>
        <dbReference type="ARBA" id="ARBA00049902"/>
    </source>
</evidence>
<dbReference type="InterPro" id="IPR023346">
    <property type="entry name" value="Lysozyme-like_dom_sf"/>
</dbReference>
<name>A0ABP8C2Y1_9ACTN</name>
<comment type="catalytic activity">
    <reaction evidence="7">
        <text>Preferential cleavage: (Ac)2-L-Lys-D-Ala-|-D-Ala. Also transpeptidation of peptidyl-alanyl moieties that are N-acyl substituents of D-alanine.</text>
        <dbReference type="EC" id="3.4.16.4"/>
    </reaction>
</comment>
<dbReference type="PANTHER" id="PTHR32282:SF34">
    <property type="entry name" value="PENICILLIN-BINDING PROTEIN 1A"/>
    <property type="match status" value="1"/>
</dbReference>
<evidence type="ECO:0000256" key="6">
    <source>
        <dbReference type="ARBA" id="ARBA00023268"/>
    </source>
</evidence>
<comment type="catalytic activity">
    <reaction evidence="8">
        <text>[GlcNAc-(1-&gt;4)-Mur2Ac(oyl-L-Ala-gamma-D-Glu-L-Lys-D-Ala-D-Ala)](n)-di-trans,octa-cis-undecaprenyl diphosphate + beta-D-GlcNAc-(1-&gt;4)-Mur2Ac(oyl-L-Ala-gamma-D-Glu-L-Lys-D-Ala-D-Ala)-di-trans,octa-cis-undecaprenyl diphosphate = [GlcNAc-(1-&gt;4)-Mur2Ac(oyl-L-Ala-gamma-D-Glu-L-Lys-D-Ala-D-Ala)](n+1)-di-trans,octa-cis-undecaprenyl diphosphate + di-trans,octa-cis-undecaprenyl diphosphate + H(+)</text>
        <dbReference type="Rhea" id="RHEA:23708"/>
        <dbReference type="Rhea" id="RHEA-COMP:9602"/>
        <dbReference type="Rhea" id="RHEA-COMP:9603"/>
        <dbReference type="ChEBI" id="CHEBI:15378"/>
        <dbReference type="ChEBI" id="CHEBI:58405"/>
        <dbReference type="ChEBI" id="CHEBI:60033"/>
        <dbReference type="ChEBI" id="CHEBI:78435"/>
        <dbReference type="EC" id="2.4.99.28"/>
    </reaction>
</comment>
<evidence type="ECO:0000256" key="2">
    <source>
        <dbReference type="ARBA" id="ARBA00022670"/>
    </source>
</evidence>
<dbReference type="RefSeq" id="WP_344897027.1">
    <property type="nucleotide sequence ID" value="NZ_BAABAS010000006.1"/>
</dbReference>
<dbReference type="Gene3D" id="3.40.710.10">
    <property type="entry name" value="DD-peptidase/beta-lactamase superfamily"/>
    <property type="match status" value="1"/>
</dbReference>
<keyword evidence="10" id="KW-1133">Transmembrane helix</keyword>
<feature type="compositionally biased region" description="Gly residues" evidence="9">
    <location>
        <begin position="698"/>
        <end position="727"/>
    </location>
</feature>
<evidence type="ECO:0000259" key="11">
    <source>
        <dbReference type="Pfam" id="PF00905"/>
    </source>
</evidence>